<comment type="caution">
    <text evidence="2">The sequence shown here is derived from an EMBL/GenBank/DDBJ whole genome shotgun (WGS) entry which is preliminary data.</text>
</comment>
<gene>
    <name evidence="2" type="ORF">QTO34_009256</name>
</gene>
<feature type="region of interest" description="Disordered" evidence="1">
    <location>
        <begin position="1"/>
        <end position="24"/>
    </location>
</feature>
<reference evidence="2" key="1">
    <citation type="submission" date="2023-06" db="EMBL/GenBank/DDBJ databases">
        <title>Reference genome for the Northern bat (Eptesicus nilssonii), a most northern bat species.</title>
        <authorList>
            <person name="Laine V.N."/>
            <person name="Pulliainen A.T."/>
            <person name="Lilley T.M."/>
        </authorList>
    </citation>
    <scope>NUCLEOTIDE SEQUENCE</scope>
    <source>
        <strain evidence="2">BLF_Eptnil</strain>
        <tissue evidence="2">Kidney</tissue>
    </source>
</reference>
<evidence type="ECO:0000313" key="2">
    <source>
        <dbReference type="EMBL" id="KAK1331304.1"/>
    </source>
</evidence>
<feature type="compositionally biased region" description="Polar residues" evidence="1">
    <location>
        <begin position="63"/>
        <end position="72"/>
    </location>
</feature>
<keyword evidence="3" id="KW-1185">Reference proteome</keyword>
<evidence type="ECO:0000313" key="3">
    <source>
        <dbReference type="Proteomes" id="UP001177744"/>
    </source>
</evidence>
<dbReference type="EMBL" id="JAULJE010000020">
    <property type="protein sequence ID" value="KAK1331304.1"/>
    <property type="molecule type" value="Genomic_DNA"/>
</dbReference>
<name>A0AA40LGS9_CNENI</name>
<evidence type="ECO:0000256" key="1">
    <source>
        <dbReference type="SAM" id="MobiDB-lite"/>
    </source>
</evidence>
<proteinExistence type="predicted"/>
<protein>
    <submittedName>
        <fullName evidence="2">Uncharacterized protein</fullName>
    </submittedName>
</protein>
<sequence length="87" mass="9831">MYFPPSGFFSQFRNKKSSSDQDIEEGGFWRRRPLWLKDMYGGKKHEKGEPATEEELFLKMEQSKSSPSSTRIDASDSAAETGGESTS</sequence>
<dbReference type="AlphaFoldDB" id="A0AA40LGS9"/>
<organism evidence="2 3">
    <name type="scientific">Cnephaeus nilssonii</name>
    <name type="common">Northern bat</name>
    <name type="synonym">Eptesicus nilssonii</name>
    <dbReference type="NCBI Taxonomy" id="3371016"/>
    <lineage>
        <taxon>Eukaryota</taxon>
        <taxon>Metazoa</taxon>
        <taxon>Chordata</taxon>
        <taxon>Craniata</taxon>
        <taxon>Vertebrata</taxon>
        <taxon>Euteleostomi</taxon>
        <taxon>Mammalia</taxon>
        <taxon>Eutheria</taxon>
        <taxon>Laurasiatheria</taxon>
        <taxon>Chiroptera</taxon>
        <taxon>Yangochiroptera</taxon>
        <taxon>Vespertilionidae</taxon>
        <taxon>Cnephaeus</taxon>
    </lineage>
</organism>
<accession>A0AA40LGS9</accession>
<feature type="region of interest" description="Disordered" evidence="1">
    <location>
        <begin position="60"/>
        <end position="87"/>
    </location>
</feature>
<dbReference type="Proteomes" id="UP001177744">
    <property type="component" value="Unassembled WGS sequence"/>
</dbReference>